<feature type="domain" description="N-acetyltransferase" evidence="4">
    <location>
        <begin position="32"/>
        <end position="177"/>
    </location>
</feature>
<evidence type="ECO:0000256" key="3">
    <source>
        <dbReference type="SAM" id="MobiDB-lite"/>
    </source>
</evidence>
<evidence type="ECO:0000313" key="6">
    <source>
        <dbReference type="Proteomes" id="UP000198703"/>
    </source>
</evidence>
<keyword evidence="2" id="KW-0012">Acyltransferase</keyword>
<dbReference type="InterPro" id="IPR000182">
    <property type="entry name" value="GNAT_dom"/>
</dbReference>
<keyword evidence="1 5" id="KW-0808">Transferase</keyword>
<evidence type="ECO:0000313" key="5">
    <source>
        <dbReference type="EMBL" id="SEA10458.1"/>
    </source>
</evidence>
<gene>
    <name evidence="5" type="ORF">SAMN05444370_10381</name>
</gene>
<protein>
    <submittedName>
        <fullName evidence="5">Acetyltransferase (GNAT) family protein</fullName>
    </submittedName>
</protein>
<evidence type="ECO:0000256" key="2">
    <source>
        <dbReference type="ARBA" id="ARBA00023315"/>
    </source>
</evidence>
<dbReference type="Pfam" id="PF00583">
    <property type="entry name" value="Acetyltransf_1"/>
    <property type="match status" value="1"/>
</dbReference>
<name>A0A1H3YHV7_9RHOB</name>
<reference evidence="5 6" key="1">
    <citation type="submission" date="2016-10" db="EMBL/GenBank/DDBJ databases">
        <authorList>
            <person name="de Groot N.N."/>
        </authorList>
    </citation>
    <scope>NUCLEOTIDE SEQUENCE [LARGE SCALE GENOMIC DNA]</scope>
    <source>
        <strain evidence="5 6">DSM 15345</strain>
    </source>
</reference>
<dbReference type="EMBL" id="FNQM01000003">
    <property type="protein sequence ID" value="SEA10458.1"/>
    <property type="molecule type" value="Genomic_DNA"/>
</dbReference>
<dbReference type="Gene3D" id="3.40.630.30">
    <property type="match status" value="1"/>
</dbReference>
<feature type="region of interest" description="Disordered" evidence="3">
    <location>
        <begin position="1"/>
        <end position="27"/>
    </location>
</feature>
<dbReference type="GO" id="GO:0016747">
    <property type="term" value="F:acyltransferase activity, transferring groups other than amino-acyl groups"/>
    <property type="evidence" value="ECO:0007669"/>
    <property type="project" value="InterPro"/>
</dbReference>
<proteinExistence type="predicted"/>
<evidence type="ECO:0000259" key="4">
    <source>
        <dbReference type="PROSITE" id="PS51186"/>
    </source>
</evidence>
<dbReference type="PROSITE" id="PS51186">
    <property type="entry name" value="GNAT"/>
    <property type="match status" value="1"/>
</dbReference>
<dbReference type="STRING" id="89524.SAMN05444370_10381"/>
<dbReference type="PANTHER" id="PTHR43877">
    <property type="entry name" value="AMINOALKYLPHOSPHONATE N-ACETYLTRANSFERASE-RELATED-RELATED"/>
    <property type="match status" value="1"/>
</dbReference>
<dbReference type="SUPFAM" id="SSF55729">
    <property type="entry name" value="Acyl-CoA N-acyltransferases (Nat)"/>
    <property type="match status" value="1"/>
</dbReference>
<dbReference type="RefSeq" id="WP_245730940.1">
    <property type="nucleotide sequence ID" value="NZ_FNQM01000003.1"/>
</dbReference>
<dbReference type="Proteomes" id="UP000198703">
    <property type="component" value="Unassembled WGS sequence"/>
</dbReference>
<dbReference type="CDD" id="cd04301">
    <property type="entry name" value="NAT_SF"/>
    <property type="match status" value="1"/>
</dbReference>
<dbReference type="InterPro" id="IPR050832">
    <property type="entry name" value="Bact_Acetyltransf"/>
</dbReference>
<dbReference type="InterPro" id="IPR016181">
    <property type="entry name" value="Acyl_CoA_acyltransferase"/>
</dbReference>
<sequence length="177" mass="18200">MTDAAAAPHILSGPAAPDRRPAASPVAEPTGFAMRDAEAGDVEAIVAMLADDPLGAAREAPGDPGYAAAFAAIAADPGERLMVAAIDGAVVGCLQLGVVPTLSRRGASRAVIEGVRVAAPWRSRGVGAAMVRRAVEIARARGCAMVQLATDRSRTDAQRFYARLGFEPSHVGMKLML</sequence>
<evidence type="ECO:0000256" key="1">
    <source>
        <dbReference type="ARBA" id="ARBA00022679"/>
    </source>
</evidence>
<dbReference type="AlphaFoldDB" id="A0A1H3YHV7"/>
<organism evidence="5 6">
    <name type="scientific">Rubrimonas cliftonensis</name>
    <dbReference type="NCBI Taxonomy" id="89524"/>
    <lineage>
        <taxon>Bacteria</taxon>
        <taxon>Pseudomonadati</taxon>
        <taxon>Pseudomonadota</taxon>
        <taxon>Alphaproteobacteria</taxon>
        <taxon>Rhodobacterales</taxon>
        <taxon>Paracoccaceae</taxon>
        <taxon>Rubrimonas</taxon>
    </lineage>
</organism>
<dbReference type="PANTHER" id="PTHR43877:SF2">
    <property type="entry name" value="AMINOALKYLPHOSPHONATE N-ACETYLTRANSFERASE-RELATED"/>
    <property type="match status" value="1"/>
</dbReference>
<accession>A0A1H3YHV7</accession>
<keyword evidence="6" id="KW-1185">Reference proteome</keyword>